<dbReference type="GO" id="GO:0016887">
    <property type="term" value="F:ATP hydrolysis activity"/>
    <property type="evidence" value="ECO:0007669"/>
    <property type="project" value="TreeGrafter"/>
</dbReference>
<dbReference type="PANTHER" id="PTHR43384:SF13">
    <property type="entry name" value="SLR0110 PROTEIN"/>
    <property type="match status" value="1"/>
</dbReference>
<reference evidence="4 5" key="1">
    <citation type="submission" date="2019-01" db="EMBL/GenBank/DDBJ databases">
        <title>Novel species of Nocardioides.</title>
        <authorList>
            <person name="Liu Q."/>
            <person name="Xin Y.-H."/>
        </authorList>
    </citation>
    <scope>NUCLEOTIDE SEQUENCE [LARGE SCALE GENOMIC DNA]</scope>
    <source>
        <strain evidence="4 5">HLT3-15</strain>
    </source>
</reference>
<dbReference type="GO" id="GO:0051782">
    <property type="term" value="P:negative regulation of cell division"/>
    <property type="evidence" value="ECO:0007669"/>
    <property type="project" value="TreeGrafter"/>
</dbReference>
<keyword evidence="1" id="KW-0547">Nucleotide-binding</keyword>
<dbReference type="AlphaFoldDB" id="A0A4Q2S7C3"/>
<dbReference type="Pfam" id="PF10609">
    <property type="entry name" value="ParA"/>
    <property type="match status" value="1"/>
</dbReference>
<keyword evidence="5" id="KW-1185">Reference proteome</keyword>
<dbReference type="GO" id="GO:0009898">
    <property type="term" value="C:cytoplasmic side of plasma membrane"/>
    <property type="evidence" value="ECO:0007669"/>
    <property type="project" value="TreeGrafter"/>
</dbReference>
<dbReference type="GO" id="GO:0005524">
    <property type="term" value="F:ATP binding"/>
    <property type="evidence" value="ECO:0007669"/>
    <property type="project" value="UniProtKB-KW"/>
</dbReference>
<name>A0A4Q2S7C3_9ACTN</name>
<evidence type="ECO:0000256" key="1">
    <source>
        <dbReference type="ARBA" id="ARBA00022741"/>
    </source>
</evidence>
<dbReference type="PANTHER" id="PTHR43384">
    <property type="entry name" value="SEPTUM SITE-DETERMINING PROTEIN MIND HOMOLOG, CHLOROPLASTIC-RELATED"/>
    <property type="match status" value="1"/>
</dbReference>
<evidence type="ECO:0000313" key="5">
    <source>
        <dbReference type="Proteomes" id="UP000291838"/>
    </source>
</evidence>
<comment type="caution">
    <text evidence="4">The sequence shown here is derived from an EMBL/GenBank/DDBJ whole genome shotgun (WGS) entry which is preliminary data.</text>
</comment>
<dbReference type="GO" id="GO:0005829">
    <property type="term" value="C:cytosol"/>
    <property type="evidence" value="ECO:0007669"/>
    <property type="project" value="TreeGrafter"/>
</dbReference>
<dbReference type="EMBL" id="SDWS01000001">
    <property type="protein sequence ID" value="RYB96375.1"/>
    <property type="molecule type" value="Genomic_DNA"/>
</dbReference>
<dbReference type="RefSeq" id="WP_129473324.1">
    <property type="nucleotide sequence ID" value="NZ_SDWS01000001.1"/>
</dbReference>
<dbReference type="SUPFAM" id="SSF52540">
    <property type="entry name" value="P-loop containing nucleoside triphosphate hydrolases"/>
    <property type="match status" value="1"/>
</dbReference>
<evidence type="ECO:0000256" key="3">
    <source>
        <dbReference type="SAM" id="MobiDB-lite"/>
    </source>
</evidence>
<accession>A0A4Q2S7C3</accession>
<gene>
    <name evidence="4" type="ORF">EUA06_02025</name>
</gene>
<feature type="region of interest" description="Disordered" evidence="3">
    <location>
        <begin position="394"/>
        <end position="421"/>
    </location>
</feature>
<dbReference type="Gene3D" id="3.40.50.300">
    <property type="entry name" value="P-loop containing nucleotide triphosphate hydrolases"/>
    <property type="match status" value="1"/>
</dbReference>
<proteinExistence type="predicted"/>
<organism evidence="4 5">
    <name type="scientific">Nocardioides glacieisoli</name>
    <dbReference type="NCBI Taxonomy" id="1168730"/>
    <lineage>
        <taxon>Bacteria</taxon>
        <taxon>Bacillati</taxon>
        <taxon>Actinomycetota</taxon>
        <taxon>Actinomycetes</taxon>
        <taxon>Propionibacteriales</taxon>
        <taxon>Nocardioidaceae</taxon>
        <taxon>Nocardioides</taxon>
    </lineage>
</organism>
<dbReference type="Proteomes" id="UP000291838">
    <property type="component" value="Unassembled WGS sequence"/>
</dbReference>
<evidence type="ECO:0000313" key="4">
    <source>
        <dbReference type="EMBL" id="RYB96375.1"/>
    </source>
</evidence>
<dbReference type="InterPro" id="IPR027417">
    <property type="entry name" value="P-loop_NTPase"/>
</dbReference>
<dbReference type="InterPro" id="IPR050625">
    <property type="entry name" value="ParA/MinD_ATPase"/>
</dbReference>
<sequence length="421" mass="44089">MTAVLEPDAAQRGILQAMLHGSTAFGDLEGLDEHIRSTPNEFAVVIGPSVPSEAAAELAQWARVHRPDLGVILLRHDVDSAALSLALRSGMREVVAARDLASITTAVQRARSVANAIGQTIMDEAQAAAEFARAQAAAEIAQAAAVAQAEAEAPRGKVLTVFSTKGGVGKSLVATNLGVSLATSGHTVCLVDLDVNSGDVAIMLQLSPQRTINDLVGFNGVIDAEGISSILTRHSDNLSVVAAPVRIDSPDQASQDDVARLIDALRRMVDFVVVDTSGMFDDLALCALDRSDCIVLVGTLDIPSLKALKLATSTLEVLNFPKSTWRFVLNRADGKVGLTVDEYEKTLGLKADSSLVSSREVLAAVNRGEALVTAYPNHPNSKALVSFAKSVAGSIGGPANSTESTPSSRKSSGSRLRLRRA</sequence>
<keyword evidence="2" id="KW-0067">ATP-binding</keyword>
<dbReference type="OrthoDB" id="3448281at2"/>
<dbReference type="InterPro" id="IPR033756">
    <property type="entry name" value="YlxH/NBP35"/>
</dbReference>
<evidence type="ECO:0000256" key="2">
    <source>
        <dbReference type="ARBA" id="ARBA00022840"/>
    </source>
</evidence>
<protein>
    <submittedName>
        <fullName evidence="4">MinD/ParA family protein</fullName>
    </submittedName>
</protein>